<sequence>MMISACRGGNAQGEAPMPPATEVDFFEAHVSTAGIQKKFPGNVEGSVSVDVKAQVSGYLDAIYVKEGDYVTKGQRLFQIKSEVFNEQVNNARAVLKSAIANQATAKIEVEKLQPLVEGKVVTEIQLRSAQAAYDAASAAVAQARASVSSASLNAGFALITAPVSGYISRIPKRIGNLVTPGDQQPLTTLADINTIYVYFSMSESEYIGFRREVVKDPGMVNNVQLIIADGSEYDQPGKLETASGNIDPATGSITLKAVFGNPDKLLRSGGSARVVINQKVESALSLPMASVKDIQDRFFVFKLGDSNKVSMSPVQIVGRSGKNYLVNDGIKAGDKVALNSIDVLVDGMQVKPVIVKIK</sequence>
<dbReference type="Pfam" id="PF25967">
    <property type="entry name" value="RND-MFP_C"/>
    <property type="match status" value="1"/>
</dbReference>
<dbReference type="SUPFAM" id="SSF111369">
    <property type="entry name" value="HlyD-like secretion proteins"/>
    <property type="match status" value="1"/>
</dbReference>
<dbReference type="Pfam" id="PF25944">
    <property type="entry name" value="Beta-barrel_RND"/>
    <property type="match status" value="1"/>
</dbReference>
<evidence type="ECO:0000256" key="1">
    <source>
        <dbReference type="ARBA" id="ARBA00004196"/>
    </source>
</evidence>
<organism evidence="6 7">
    <name type="scientific">Pedobacter panaciterrae</name>
    <dbReference type="NCBI Taxonomy" id="363849"/>
    <lineage>
        <taxon>Bacteria</taxon>
        <taxon>Pseudomonadati</taxon>
        <taxon>Bacteroidota</taxon>
        <taxon>Sphingobacteriia</taxon>
        <taxon>Sphingobacteriales</taxon>
        <taxon>Sphingobacteriaceae</taxon>
        <taxon>Pedobacter</taxon>
    </lineage>
</organism>
<dbReference type="Gene3D" id="2.40.50.100">
    <property type="match status" value="1"/>
</dbReference>
<dbReference type="Gene3D" id="2.40.30.170">
    <property type="match status" value="1"/>
</dbReference>
<dbReference type="InterPro" id="IPR058627">
    <property type="entry name" value="MdtA-like_C"/>
</dbReference>
<dbReference type="NCBIfam" id="TIGR01730">
    <property type="entry name" value="RND_mfp"/>
    <property type="match status" value="1"/>
</dbReference>
<dbReference type="InterPro" id="IPR006143">
    <property type="entry name" value="RND_pump_MFP"/>
</dbReference>
<comment type="similarity">
    <text evidence="2">Belongs to the membrane fusion protein (MFP) (TC 8.A.1) family.</text>
</comment>
<dbReference type="InterPro" id="IPR058625">
    <property type="entry name" value="MdtA-like_BSH"/>
</dbReference>
<evidence type="ECO:0000259" key="3">
    <source>
        <dbReference type="Pfam" id="PF25917"/>
    </source>
</evidence>
<dbReference type="Gene3D" id="2.40.420.20">
    <property type="match status" value="1"/>
</dbReference>
<dbReference type="Pfam" id="PF25917">
    <property type="entry name" value="BSH_RND"/>
    <property type="match status" value="1"/>
</dbReference>
<dbReference type="Gene3D" id="1.10.287.470">
    <property type="entry name" value="Helix hairpin bin"/>
    <property type="match status" value="1"/>
</dbReference>
<dbReference type="PANTHER" id="PTHR30158">
    <property type="entry name" value="ACRA/E-RELATED COMPONENT OF DRUG EFFLUX TRANSPORTER"/>
    <property type="match status" value="1"/>
</dbReference>
<evidence type="ECO:0000259" key="5">
    <source>
        <dbReference type="Pfam" id="PF25967"/>
    </source>
</evidence>
<evidence type="ECO:0000313" key="7">
    <source>
        <dbReference type="Proteomes" id="UP001378956"/>
    </source>
</evidence>
<feature type="domain" description="Multidrug resistance protein MdtA-like barrel-sandwich hybrid" evidence="3">
    <location>
        <begin position="49"/>
        <end position="188"/>
    </location>
</feature>
<accession>A0ABU8NHN9</accession>
<gene>
    <name evidence="6" type="ORF">WAE58_04715</name>
</gene>
<dbReference type="RefSeq" id="WP_337715557.1">
    <property type="nucleotide sequence ID" value="NZ_JBBEUB010000001.1"/>
</dbReference>
<dbReference type="Proteomes" id="UP001378956">
    <property type="component" value="Unassembled WGS sequence"/>
</dbReference>
<keyword evidence="7" id="KW-1185">Reference proteome</keyword>
<evidence type="ECO:0000259" key="4">
    <source>
        <dbReference type="Pfam" id="PF25944"/>
    </source>
</evidence>
<feature type="domain" description="Multidrug resistance protein MdtA-like beta-barrel" evidence="4">
    <location>
        <begin position="194"/>
        <end position="277"/>
    </location>
</feature>
<reference evidence="6 7" key="1">
    <citation type="submission" date="2024-03" db="EMBL/GenBank/DDBJ databases">
        <title>Sequence of Lycoming College Course Isolates.</title>
        <authorList>
            <person name="Plotts O."/>
            <person name="Newman J."/>
        </authorList>
    </citation>
    <scope>NUCLEOTIDE SEQUENCE [LARGE SCALE GENOMIC DNA]</scope>
    <source>
        <strain evidence="6 7">CJB-3</strain>
    </source>
</reference>
<dbReference type="InterPro" id="IPR058626">
    <property type="entry name" value="MdtA-like_b-barrel"/>
</dbReference>
<dbReference type="PANTHER" id="PTHR30158:SF23">
    <property type="entry name" value="MULTIDRUG RESISTANCE PROTEIN MEXA"/>
    <property type="match status" value="1"/>
</dbReference>
<feature type="domain" description="Multidrug resistance protein MdtA-like C-terminal permuted SH3" evidence="5">
    <location>
        <begin position="286"/>
        <end position="341"/>
    </location>
</feature>
<proteinExistence type="inferred from homology"/>
<name>A0ABU8NHN9_9SPHI</name>
<evidence type="ECO:0000313" key="6">
    <source>
        <dbReference type="EMBL" id="MEJ2901710.1"/>
    </source>
</evidence>
<protein>
    <submittedName>
        <fullName evidence="6">Efflux RND transporter periplasmic adaptor subunit</fullName>
    </submittedName>
</protein>
<dbReference type="EMBL" id="JBBEUB010000001">
    <property type="protein sequence ID" value="MEJ2901710.1"/>
    <property type="molecule type" value="Genomic_DNA"/>
</dbReference>
<evidence type="ECO:0000256" key="2">
    <source>
        <dbReference type="ARBA" id="ARBA00009477"/>
    </source>
</evidence>
<comment type="subcellular location">
    <subcellularLocation>
        <location evidence="1">Cell envelope</location>
    </subcellularLocation>
</comment>
<comment type="caution">
    <text evidence="6">The sequence shown here is derived from an EMBL/GenBank/DDBJ whole genome shotgun (WGS) entry which is preliminary data.</text>
</comment>